<evidence type="ECO:0000256" key="6">
    <source>
        <dbReference type="SAM" id="MobiDB-lite"/>
    </source>
</evidence>
<dbReference type="Proteomes" id="UP001183414">
    <property type="component" value="Unassembled WGS sequence"/>
</dbReference>
<reference evidence="10" key="1">
    <citation type="submission" date="2023-07" db="EMBL/GenBank/DDBJ databases">
        <title>30 novel species of actinomycetes from the DSMZ collection.</title>
        <authorList>
            <person name="Nouioui I."/>
        </authorList>
    </citation>
    <scope>NUCLEOTIDE SEQUENCE [LARGE SCALE GENOMIC DNA]</scope>
    <source>
        <strain evidence="10">DSM 42041</strain>
    </source>
</reference>
<proteinExistence type="predicted"/>
<feature type="domain" description="Fibronectin type-III" evidence="8">
    <location>
        <begin position="432"/>
        <end position="532"/>
    </location>
</feature>
<dbReference type="InterPro" id="IPR013783">
    <property type="entry name" value="Ig-like_fold"/>
</dbReference>
<evidence type="ECO:0000256" key="1">
    <source>
        <dbReference type="ARBA" id="ARBA00004613"/>
    </source>
</evidence>
<dbReference type="Gene3D" id="2.130.10.10">
    <property type="entry name" value="YVTN repeat-like/Quinoprotein amine dehydrogenase"/>
    <property type="match status" value="1"/>
</dbReference>
<keyword evidence="3 7" id="KW-0732">Signal</keyword>
<feature type="chain" id="PRO_5045331635" evidence="7">
    <location>
        <begin position="32"/>
        <end position="700"/>
    </location>
</feature>
<comment type="subcellular location">
    <subcellularLocation>
        <location evidence="1">Secreted</location>
    </subcellularLocation>
</comment>
<protein>
    <submittedName>
        <fullName evidence="9">DNRLRE domain-containing protein</fullName>
    </submittedName>
</protein>
<dbReference type="EMBL" id="JAVREQ010000009">
    <property type="protein sequence ID" value="MDT0379544.1"/>
    <property type="molecule type" value="Genomic_DNA"/>
</dbReference>
<evidence type="ECO:0000313" key="10">
    <source>
        <dbReference type="Proteomes" id="UP001183414"/>
    </source>
</evidence>
<keyword evidence="2" id="KW-0964">Secreted</keyword>
<dbReference type="Gene3D" id="2.60.40.10">
    <property type="entry name" value="Immunoglobulins"/>
    <property type="match status" value="1"/>
</dbReference>
<dbReference type="RefSeq" id="WP_311673347.1">
    <property type="nucleotide sequence ID" value="NZ_JAVREQ010000009.1"/>
</dbReference>
<evidence type="ECO:0000256" key="3">
    <source>
        <dbReference type="ARBA" id="ARBA00022729"/>
    </source>
</evidence>
<dbReference type="Pfam" id="PF24517">
    <property type="entry name" value="CBM96"/>
    <property type="match status" value="1"/>
</dbReference>
<dbReference type="InterPro" id="IPR036116">
    <property type="entry name" value="FN3_sf"/>
</dbReference>
<evidence type="ECO:0000256" key="2">
    <source>
        <dbReference type="ARBA" id="ARBA00022525"/>
    </source>
</evidence>
<keyword evidence="5" id="KW-0624">Polysaccharide degradation</keyword>
<keyword evidence="10" id="KW-1185">Reference proteome</keyword>
<evidence type="ECO:0000256" key="5">
    <source>
        <dbReference type="ARBA" id="ARBA00023326"/>
    </source>
</evidence>
<evidence type="ECO:0000256" key="4">
    <source>
        <dbReference type="ARBA" id="ARBA00023295"/>
    </source>
</evidence>
<dbReference type="CDD" id="cd00063">
    <property type="entry name" value="FN3"/>
    <property type="match status" value="1"/>
</dbReference>
<keyword evidence="5" id="KW-0119">Carbohydrate metabolism</keyword>
<accession>A0ABU2NRD6</accession>
<dbReference type="InterPro" id="IPR011048">
    <property type="entry name" value="Haem_d1_sf"/>
</dbReference>
<evidence type="ECO:0000313" key="9">
    <source>
        <dbReference type="EMBL" id="MDT0379544.1"/>
    </source>
</evidence>
<evidence type="ECO:0000259" key="8">
    <source>
        <dbReference type="PROSITE" id="PS50853"/>
    </source>
</evidence>
<dbReference type="InterPro" id="IPR003961">
    <property type="entry name" value="FN3_dom"/>
</dbReference>
<feature type="compositionally biased region" description="Low complexity" evidence="6">
    <location>
        <begin position="513"/>
        <end position="529"/>
    </location>
</feature>
<feature type="signal peptide" evidence="7">
    <location>
        <begin position="1"/>
        <end position="31"/>
    </location>
</feature>
<evidence type="ECO:0000256" key="7">
    <source>
        <dbReference type="SAM" id="SignalP"/>
    </source>
</evidence>
<organism evidence="9 10">
    <name type="scientific">Streptomyces hazeniae</name>
    <dbReference type="NCBI Taxonomy" id="3075538"/>
    <lineage>
        <taxon>Bacteria</taxon>
        <taxon>Bacillati</taxon>
        <taxon>Actinomycetota</taxon>
        <taxon>Actinomycetes</taxon>
        <taxon>Kitasatosporales</taxon>
        <taxon>Streptomycetaceae</taxon>
        <taxon>Streptomyces</taxon>
    </lineage>
</organism>
<dbReference type="PROSITE" id="PS50853">
    <property type="entry name" value="FN3"/>
    <property type="match status" value="1"/>
</dbReference>
<dbReference type="InterPro" id="IPR015943">
    <property type="entry name" value="WD40/YVTN_repeat-like_dom_sf"/>
</dbReference>
<keyword evidence="4" id="KW-0326">Glycosidase</keyword>
<comment type="caution">
    <text evidence="9">The sequence shown here is derived from an EMBL/GenBank/DDBJ whole genome shotgun (WGS) entry which is preliminary data.</text>
</comment>
<dbReference type="SUPFAM" id="SSF49265">
    <property type="entry name" value="Fibronectin type III"/>
    <property type="match status" value="1"/>
</dbReference>
<gene>
    <name evidence="9" type="ORF">RM572_12290</name>
</gene>
<dbReference type="NCBIfam" id="NF033679">
    <property type="entry name" value="DNRLRE_dom"/>
    <property type="match status" value="1"/>
</dbReference>
<keyword evidence="4" id="KW-0378">Hydrolase</keyword>
<dbReference type="SMART" id="SM00060">
    <property type="entry name" value="FN3"/>
    <property type="match status" value="1"/>
</dbReference>
<sequence>MGSTSKTGGRRRRAGALAAVLALTAASWTGAQVTGAPEAEAVTPPVAFTADDLPTWQTNGVVWALAQAGGVVYAGGTFSAVRPPGAAPGTDETGALNFVALNAATGAPVQGCDLSFTVGSGTATVRALAVSPDGSTLYAGGRFGAVNGTSVSNLAAVNLDDCSVRTGFKVGVSATVRALGVTEDTVYLGGDFTSVENNSRGYFAAVGTDGALKPWNPQADSGVGRALEVTPDGENVVLGGDFFYVRDRYSHALAVVDADSGALTRRYGGNFIDDNSVVKGLTTDATGVYTANEGTGGGVFDGRIALDLDDFGQRWRDTCLGATQDVVVHDEVLYSASHAHNCRSMGQFPELHERQHLLAESVHDPTPLLSWFPDTDDGPSGTEQIGPRAMVVSARGGTDYMWVGGEFTRIVTHGNMRQQGLVRFATGPDTGAPTVPDEVGAANVSDGVRVSWRASTDEDDSALTYKVYRNGSSEPVHTLTADSVFWDRPTLRFTDTEVDGGTTYSYRITASDAGGANTSQASQSATVTTPGTPSQITLEVPAEADTYVNGSAGSANYGGHQQLAVRGTSAYQSYLRFDLPEAPAGMTLTGATLTLTTSGDSYAASADDHTVVPVTGSWSEGGTTWSTRPSLGSTVLGTLEAPSALQTGYPVTLDPAGVAGSLDGPLNVAVTSQGTDSLWVWAHEAGENRSPKLSLTFEAP</sequence>
<dbReference type="InterPro" id="IPR055372">
    <property type="entry name" value="CBM96"/>
</dbReference>
<dbReference type="SUPFAM" id="SSF51004">
    <property type="entry name" value="C-terminal (heme d1) domain of cytochrome cd1-nitrite reductase"/>
    <property type="match status" value="1"/>
</dbReference>
<name>A0ABU2NRD6_9ACTN</name>
<feature type="region of interest" description="Disordered" evidence="6">
    <location>
        <begin position="513"/>
        <end position="532"/>
    </location>
</feature>